<keyword evidence="2" id="KW-1185">Reference proteome</keyword>
<dbReference type="EMBL" id="LR824016">
    <property type="protein sequence ID" value="CAD0200734.1"/>
    <property type="molecule type" value="Genomic_DNA"/>
</dbReference>
<proteinExistence type="predicted"/>
<dbReference type="AlphaFoldDB" id="A0A9N8KVD4"/>
<accession>A0A9N8KVD4</accession>
<protein>
    <submittedName>
        <fullName evidence="1">Uncharacterized protein</fullName>
    </submittedName>
</protein>
<name>A0A9N8KVD4_CHRIL</name>
<evidence type="ECO:0000313" key="2">
    <source>
        <dbReference type="Proteomes" id="UP001154114"/>
    </source>
</evidence>
<gene>
    <name evidence="1" type="ORF">CINC_LOCUS2417</name>
</gene>
<evidence type="ECO:0000313" key="1">
    <source>
        <dbReference type="EMBL" id="CAD0200734.1"/>
    </source>
</evidence>
<dbReference type="OrthoDB" id="10264063at2759"/>
<sequence length="138" mass="16144">MDIYSTAKALEDVYMDYSKRLDAVTGDKIKAAMAQYVKLERQKFRRAQVAARELRQFERLKTALLRAYAPVATKPGFRYVVKRSSQRKLLNKTKYEEARNSLTEAELEYLTLFTDWTGNEDPKEFIQGLSLTEHHPYI</sequence>
<organism evidence="1 2">
    <name type="scientific">Chrysodeixis includens</name>
    <name type="common">Soybean looper</name>
    <name type="synonym">Pseudoplusia includens</name>
    <dbReference type="NCBI Taxonomy" id="689277"/>
    <lineage>
        <taxon>Eukaryota</taxon>
        <taxon>Metazoa</taxon>
        <taxon>Ecdysozoa</taxon>
        <taxon>Arthropoda</taxon>
        <taxon>Hexapoda</taxon>
        <taxon>Insecta</taxon>
        <taxon>Pterygota</taxon>
        <taxon>Neoptera</taxon>
        <taxon>Endopterygota</taxon>
        <taxon>Lepidoptera</taxon>
        <taxon>Glossata</taxon>
        <taxon>Ditrysia</taxon>
        <taxon>Noctuoidea</taxon>
        <taxon>Noctuidae</taxon>
        <taxon>Plusiinae</taxon>
        <taxon>Chrysodeixis</taxon>
    </lineage>
</organism>
<reference evidence="1" key="1">
    <citation type="submission" date="2021-12" db="EMBL/GenBank/DDBJ databases">
        <authorList>
            <person name="King R."/>
        </authorList>
    </citation>
    <scope>NUCLEOTIDE SEQUENCE</scope>
</reference>
<dbReference type="Proteomes" id="UP001154114">
    <property type="component" value="Chromosome 13"/>
</dbReference>